<dbReference type="InterPro" id="IPR001789">
    <property type="entry name" value="Sig_transdc_resp-reg_receiver"/>
</dbReference>
<feature type="domain" description="GGDEF" evidence="5">
    <location>
        <begin position="279"/>
        <end position="409"/>
    </location>
</feature>
<evidence type="ECO:0000256" key="2">
    <source>
        <dbReference type="ARBA" id="ARBA00034247"/>
    </source>
</evidence>
<dbReference type="BioCyc" id="AURANTIMONAS:SI859A1_02641-MONOMER"/>
<gene>
    <name evidence="6" type="ORF">SI859A1_02641</name>
</gene>
<dbReference type="SUPFAM" id="SSF52172">
    <property type="entry name" value="CheY-like"/>
    <property type="match status" value="1"/>
</dbReference>
<dbReference type="GO" id="GO:0000160">
    <property type="term" value="P:phosphorelay signal transduction system"/>
    <property type="evidence" value="ECO:0007669"/>
    <property type="project" value="InterPro"/>
</dbReference>
<organism evidence="6 7">
    <name type="scientific">Aurantimonas manganoxydans (strain ATCC BAA-1229 / DSM 21871 / SI85-9A1)</name>
    <dbReference type="NCBI Taxonomy" id="287752"/>
    <lineage>
        <taxon>Bacteria</taxon>
        <taxon>Pseudomonadati</taxon>
        <taxon>Pseudomonadota</taxon>
        <taxon>Alphaproteobacteria</taxon>
        <taxon>Hyphomicrobiales</taxon>
        <taxon>Aurantimonadaceae</taxon>
        <taxon>Aurantimonas</taxon>
    </lineage>
</organism>
<dbReference type="CDD" id="cd00156">
    <property type="entry name" value="REC"/>
    <property type="match status" value="1"/>
</dbReference>
<evidence type="ECO:0000313" key="7">
    <source>
        <dbReference type="Proteomes" id="UP000000321"/>
    </source>
</evidence>
<dbReference type="HOGENOM" id="CLU_000445_11_28_5"/>
<reference evidence="6 7" key="1">
    <citation type="journal article" date="2008" name="Appl. Environ. Microbiol.">
        <title>Genomic insights into Mn(II) oxidation by the marine alphaproteobacterium Aurantimonas sp. strain SI85-9A1.</title>
        <authorList>
            <person name="Dick G.J."/>
            <person name="Podell S."/>
            <person name="Johnson H.A."/>
            <person name="Rivera-Espinoza Y."/>
            <person name="Bernier-Latmani R."/>
            <person name="McCarthy J.K."/>
            <person name="Torpey J.W."/>
            <person name="Clement B.G."/>
            <person name="Gaasterland T."/>
            <person name="Tebo B.M."/>
        </authorList>
    </citation>
    <scope>NUCLEOTIDE SEQUENCE [LARGE SCALE GENOMIC DNA]</scope>
    <source>
        <strain evidence="6 7">SI85-9A1</strain>
    </source>
</reference>
<dbReference type="InterPro" id="IPR050469">
    <property type="entry name" value="Diguanylate_Cyclase"/>
</dbReference>
<dbReference type="InterPro" id="IPR043128">
    <property type="entry name" value="Rev_trsase/Diguanyl_cyclase"/>
</dbReference>
<keyword evidence="3" id="KW-0597">Phosphoprotein</keyword>
<protein>
    <recommendedName>
        <fullName evidence="1">diguanylate cyclase</fullName>
        <ecNumber evidence="1">2.7.7.65</ecNumber>
    </recommendedName>
</protein>
<proteinExistence type="predicted"/>
<dbReference type="GO" id="GO:0052621">
    <property type="term" value="F:diguanylate cyclase activity"/>
    <property type="evidence" value="ECO:0007669"/>
    <property type="project" value="UniProtKB-EC"/>
</dbReference>
<dbReference type="EMBL" id="AAPJ01000001">
    <property type="protein sequence ID" value="EAS51825.1"/>
    <property type="molecule type" value="Genomic_DNA"/>
</dbReference>
<feature type="modified residue" description="4-aspartylphosphate" evidence="3">
    <location>
        <position position="172"/>
    </location>
</feature>
<dbReference type="Gene3D" id="3.40.50.2300">
    <property type="match status" value="1"/>
</dbReference>
<accession>Q1YLA6</accession>
<dbReference type="PROSITE" id="PS50887">
    <property type="entry name" value="GGDEF"/>
    <property type="match status" value="1"/>
</dbReference>
<dbReference type="EC" id="2.7.7.65" evidence="1"/>
<dbReference type="InterPro" id="IPR011006">
    <property type="entry name" value="CheY-like_superfamily"/>
</dbReference>
<comment type="catalytic activity">
    <reaction evidence="2">
        <text>2 GTP = 3',3'-c-di-GMP + 2 diphosphate</text>
        <dbReference type="Rhea" id="RHEA:24898"/>
        <dbReference type="ChEBI" id="CHEBI:33019"/>
        <dbReference type="ChEBI" id="CHEBI:37565"/>
        <dbReference type="ChEBI" id="CHEBI:58805"/>
        <dbReference type="EC" id="2.7.7.65"/>
    </reaction>
</comment>
<dbReference type="GO" id="GO:1902201">
    <property type="term" value="P:negative regulation of bacterial-type flagellum-dependent cell motility"/>
    <property type="evidence" value="ECO:0007669"/>
    <property type="project" value="TreeGrafter"/>
</dbReference>
<dbReference type="PROSITE" id="PS50110">
    <property type="entry name" value="RESPONSE_REGULATORY"/>
    <property type="match status" value="1"/>
</dbReference>
<dbReference type="SMART" id="SM00448">
    <property type="entry name" value="REC"/>
    <property type="match status" value="1"/>
</dbReference>
<name>Q1YLA6_AURMS</name>
<dbReference type="Pfam" id="PF00072">
    <property type="entry name" value="Response_reg"/>
    <property type="match status" value="1"/>
</dbReference>
<dbReference type="FunFam" id="3.30.70.270:FF:000001">
    <property type="entry name" value="Diguanylate cyclase domain protein"/>
    <property type="match status" value="1"/>
</dbReference>
<sequence length="409" mass="43857">MRRQDEGPARQIVCAFADDGHIPGLLRALSGLGYEAVDGRSGVPDGCLAAVVCGSYDPDLARSRVLKNQVRVVLADATPSFARRLAVARAGVEAIIATPVDTVELGAWLSDFETSGDRQQRLSILIVDDDELIAESYALALEAAGMDARVVTDPADALRHIAEVTPDLVLLDMHMPGASGLELAQIIRQSRQTLPLPIVFLSAERDIAAQTQARQIGGDDFIRKPVDLAHLAATVRMRAERALALRQIMERDSLTGLLNHARFKERVTLELERSRRTGAPLTVALIDIDHFKQVNDTHGHQTGDRVIQALSQCLVGGLRRTDVVARYGGEEFGLLLLDTPVAAAQTVLDRIRVRFSQIGHAGDDASFRATFSGGVAGTAKGIDSTAMIAAADAALYGAKRAGRNRIVGA</sequence>
<dbReference type="Gene3D" id="3.30.70.270">
    <property type="match status" value="1"/>
</dbReference>
<evidence type="ECO:0000256" key="1">
    <source>
        <dbReference type="ARBA" id="ARBA00012528"/>
    </source>
</evidence>
<dbReference type="PANTHER" id="PTHR45138:SF9">
    <property type="entry name" value="DIGUANYLATE CYCLASE DGCM-RELATED"/>
    <property type="match status" value="1"/>
</dbReference>
<dbReference type="SUPFAM" id="SSF55073">
    <property type="entry name" value="Nucleotide cyclase"/>
    <property type="match status" value="1"/>
</dbReference>
<dbReference type="InterPro" id="IPR000160">
    <property type="entry name" value="GGDEF_dom"/>
</dbReference>
<dbReference type="Proteomes" id="UP000000321">
    <property type="component" value="Unassembled WGS sequence"/>
</dbReference>
<evidence type="ECO:0000256" key="3">
    <source>
        <dbReference type="PROSITE-ProRule" id="PRU00169"/>
    </source>
</evidence>
<feature type="domain" description="Response regulatory" evidence="4">
    <location>
        <begin position="123"/>
        <end position="239"/>
    </location>
</feature>
<dbReference type="CDD" id="cd01949">
    <property type="entry name" value="GGDEF"/>
    <property type="match status" value="1"/>
</dbReference>
<dbReference type="NCBIfam" id="TIGR00254">
    <property type="entry name" value="GGDEF"/>
    <property type="match status" value="1"/>
</dbReference>
<evidence type="ECO:0000259" key="4">
    <source>
        <dbReference type="PROSITE" id="PS50110"/>
    </source>
</evidence>
<dbReference type="Pfam" id="PF00990">
    <property type="entry name" value="GGDEF"/>
    <property type="match status" value="1"/>
</dbReference>
<dbReference type="AlphaFoldDB" id="Q1YLA6"/>
<evidence type="ECO:0000259" key="5">
    <source>
        <dbReference type="PROSITE" id="PS50887"/>
    </source>
</evidence>
<dbReference type="SMART" id="SM00267">
    <property type="entry name" value="GGDEF"/>
    <property type="match status" value="1"/>
</dbReference>
<dbReference type="PANTHER" id="PTHR45138">
    <property type="entry name" value="REGULATORY COMPONENTS OF SENSORY TRANSDUCTION SYSTEM"/>
    <property type="match status" value="1"/>
</dbReference>
<dbReference type="GO" id="GO:0043709">
    <property type="term" value="P:cell adhesion involved in single-species biofilm formation"/>
    <property type="evidence" value="ECO:0007669"/>
    <property type="project" value="TreeGrafter"/>
</dbReference>
<comment type="caution">
    <text evidence="6">The sequence shown here is derived from an EMBL/GenBank/DDBJ whole genome shotgun (WGS) entry which is preliminary data.</text>
</comment>
<dbReference type="InterPro" id="IPR029787">
    <property type="entry name" value="Nucleotide_cyclase"/>
</dbReference>
<dbReference type="GO" id="GO:0005886">
    <property type="term" value="C:plasma membrane"/>
    <property type="evidence" value="ECO:0007669"/>
    <property type="project" value="TreeGrafter"/>
</dbReference>
<evidence type="ECO:0000313" key="6">
    <source>
        <dbReference type="EMBL" id="EAS51825.1"/>
    </source>
</evidence>
<keyword evidence="7" id="KW-1185">Reference proteome</keyword>